<evidence type="ECO:0000313" key="1">
    <source>
        <dbReference type="EMBL" id="QHT85863.1"/>
    </source>
</evidence>
<sequence>MICSTLLGGKDESSKNIKNILGISVPLRFFILLDNDDYLQRSCWFSYSKLENILQNLYLFPGKLDIYSEDQYKNSIHRFLFINNCSPEKNRVYIRIPKEKTYVLLEDFEKYWVLSQLNELNILFLRLNAEVVKIKQYDELDKKHLLVGIHPGIDEYIDSMGVKDHEAVEIRYSFPKKSSFIISKYVYYEKWKTIIDRRINECKCYDEYYFKYEKPDFLNEKFINELRTWGLKCELTIDNNNEKSNFELYFEIFYYTYEMI</sequence>
<proteinExistence type="predicted"/>
<name>A0A6C0I157_9ZZZZ</name>
<dbReference type="AlphaFoldDB" id="A0A6C0I157"/>
<organism evidence="1">
    <name type="scientific">viral metagenome</name>
    <dbReference type="NCBI Taxonomy" id="1070528"/>
    <lineage>
        <taxon>unclassified sequences</taxon>
        <taxon>metagenomes</taxon>
        <taxon>organismal metagenomes</taxon>
    </lineage>
</organism>
<dbReference type="EMBL" id="MN740048">
    <property type="protein sequence ID" value="QHT85863.1"/>
    <property type="molecule type" value="Genomic_DNA"/>
</dbReference>
<protein>
    <submittedName>
        <fullName evidence="1">Uncharacterized protein</fullName>
    </submittedName>
</protein>
<accession>A0A6C0I157</accession>
<reference evidence="1" key="1">
    <citation type="journal article" date="2020" name="Nature">
        <title>Giant virus diversity and host interactions through global metagenomics.</title>
        <authorList>
            <person name="Schulz F."/>
            <person name="Roux S."/>
            <person name="Paez-Espino D."/>
            <person name="Jungbluth S."/>
            <person name="Walsh D.A."/>
            <person name="Denef V.J."/>
            <person name="McMahon K.D."/>
            <person name="Konstantinidis K.T."/>
            <person name="Eloe-Fadrosh E.A."/>
            <person name="Kyrpides N.C."/>
            <person name="Woyke T."/>
        </authorList>
    </citation>
    <scope>NUCLEOTIDE SEQUENCE</scope>
    <source>
        <strain evidence="1">GVMAG-M-3300023184-182</strain>
    </source>
</reference>